<dbReference type="EMBL" id="GL871721">
    <property type="protein sequence ID" value="EGC28246.1"/>
    <property type="molecule type" value="Genomic_DNA"/>
</dbReference>
<dbReference type="GeneID" id="10511333"/>
<dbReference type="OMA" id="FIFKTIT"/>
<evidence type="ECO:0000313" key="2">
    <source>
        <dbReference type="Proteomes" id="UP000001064"/>
    </source>
</evidence>
<reference evidence="2" key="1">
    <citation type="journal article" date="2011" name="Genome Biol.">
        <title>Comparative genomics of the social amoebae Dictyostelium discoideum and Dictyostelium purpureum.</title>
        <authorList>
            <consortium name="US DOE Joint Genome Institute (JGI-PGF)"/>
            <person name="Sucgang R."/>
            <person name="Kuo A."/>
            <person name="Tian X."/>
            <person name="Salerno W."/>
            <person name="Parikh A."/>
            <person name="Feasley C.L."/>
            <person name="Dalin E."/>
            <person name="Tu H."/>
            <person name="Huang E."/>
            <person name="Barry K."/>
            <person name="Lindquist E."/>
            <person name="Shapiro H."/>
            <person name="Bruce D."/>
            <person name="Schmutz J."/>
            <person name="Salamov A."/>
            <person name="Fey P."/>
            <person name="Gaudet P."/>
            <person name="Anjard C."/>
            <person name="Babu M.M."/>
            <person name="Basu S."/>
            <person name="Bushmanova Y."/>
            <person name="van der Wel H."/>
            <person name="Katoh-Kurasawa M."/>
            <person name="Dinh C."/>
            <person name="Coutinho P.M."/>
            <person name="Saito T."/>
            <person name="Elias M."/>
            <person name="Schaap P."/>
            <person name="Kay R.R."/>
            <person name="Henrissat B."/>
            <person name="Eichinger L."/>
            <person name="Rivero F."/>
            <person name="Putnam N.H."/>
            <person name="West C.M."/>
            <person name="Loomis W.F."/>
            <person name="Chisholm R.L."/>
            <person name="Shaulsky G."/>
            <person name="Strassmann J.E."/>
            <person name="Queller D.C."/>
            <person name="Kuspa A."/>
            <person name="Grigoriev I.V."/>
        </authorList>
    </citation>
    <scope>NUCLEOTIDE SEQUENCE [LARGE SCALE GENOMIC DNA]</scope>
    <source>
        <strain evidence="2">QSDP1</strain>
    </source>
</reference>
<accession>F1A6D4</accession>
<dbReference type="InterPro" id="IPR043721">
    <property type="entry name" value="DUF5662"/>
</dbReference>
<dbReference type="Pfam" id="PF18907">
    <property type="entry name" value="DUF5662"/>
    <property type="match status" value="1"/>
</dbReference>
<protein>
    <submittedName>
        <fullName evidence="1">Uncharacterized protein</fullName>
    </submittedName>
</protein>
<gene>
    <name evidence="1" type="ORF">DICPUDRAFT_85639</name>
</gene>
<dbReference type="InParanoid" id="F1A6D4"/>
<organism evidence="1 2">
    <name type="scientific">Dictyostelium purpureum</name>
    <name type="common">Slime mold</name>
    <dbReference type="NCBI Taxonomy" id="5786"/>
    <lineage>
        <taxon>Eukaryota</taxon>
        <taxon>Amoebozoa</taxon>
        <taxon>Evosea</taxon>
        <taxon>Eumycetozoa</taxon>
        <taxon>Dictyostelia</taxon>
        <taxon>Dictyosteliales</taxon>
        <taxon>Dictyosteliaceae</taxon>
        <taxon>Dictyostelium</taxon>
    </lineage>
</organism>
<keyword evidence="2" id="KW-1185">Reference proteome</keyword>
<dbReference type="RefSeq" id="XP_003295227.1">
    <property type="nucleotide sequence ID" value="XM_003295179.1"/>
</dbReference>
<dbReference type="Proteomes" id="UP000001064">
    <property type="component" value="Unassembled WGS sequence"/>
</dbReference>
<proteinExistence type="predicted"/>
<evidence type="ECO:0000313" key="1">
    <source>
        <dbReference type="EMBL" id="EGC28246.1"/>
    </source>
</evidence>
<dbReference type="AlphaFoldDB" id="F1A6D4"/>
<sequence length="147" mass="17497">MSLMEGYCNLSKKELKERGDLHDASKYEPPEIEPYIWLTWYHHCKHCNIDFKYPDGVEKLVKEGCDHHLHCNRHHPESHSDPNEMSVLDIVEMVCDWSAISQELNQGSCINYVKQHISKWSFSNEKLNFIFKTITEFDNRYNNKNHK</sequence>
<dbReference type="OrthoDB" id="16024at2759"/>
<name>F1A6D4_DICPU</name>
<dbReference type="KEGG" id="dpp:DICPUDRAFT_85639"/>
<dbReference type="VEuPathDB" id="AmoebaDB:DICPUDRAFT_85639"/>